<dbReference type="SUPFAM" id="SSF53474">
    <property type="entry name" value="alpha/beta-Hydrolases"/>
    <property type="match status" value="1"/>
</dbReference>
<dbReference type="InterPro" id="IPR050309">
    <property type="entry name" value="Type-B_Carboxylest/Lipase"/>
</dbReference>
<dbReference type="PROSITE" id="PS00122">
    <property type="entry name" value="CARBOXYLESTERASE_B_1"/>
    <property type="match status" value="1"/>
</dbReference>
<dbReference type="InterPro" id="IPR029058">
    <property type="entry name" value="AB_hydrolase_fold"/>
</dbReference>
<feature type="signal peptide" evidence="3">
    <location>
        <begin position="1"/>
        <end position="19"/>
    </location>
</feature>
<keyword evidence="2 3" id="KW-0378">Hydrolase</keyword>
<sequence length="548" mass="58052">MLPQTLSLLLAAAAGCANAQSALPVIDLGTTVHRAQLNATGAYYSFKNIPYAEPPVGNLRFRLPLPRLTINRTINDGNAPRVCPSAGQGWFQYSLPLVIETLIKGGIIPPDGGFVPGTTPQSEDCLLLDINVPKAVYDAQVAGTLTKRAPVMIWIHGGAYTSGSKDDINPAGLIAQSRRNAGDLGVIVIGINYRLGLFGFPPRTPWIWDVASNAGLYDQRLAMEWVRLNIRRFGGDPNAITVIGESAGAGSIVSHLSAFGGIDGTSPFKRAIIQSPAIKPAQDQTLNTQLYQQLLAMSNATSYSDLRAMPTEQLQGINAAIVGTAPFASSVFGPIVDGLLIPSNPGTLLSHGVVDKSVEIIVAHNFAEGLLFTDPRVSDQAGFEAYLSGLMPSLPQAKIKTLSQTVYPPDYSGAQPYTTPVQRTSLAIAEGLINCFAWGINQAYANNTRGYQWSVFPGIHAGDVAYTFFNGESVGGFGVPIARDAAVKMQQWFVDFAAKGTAAGSAAAELPVYGSAANVVNITGAGFPVVRDPAANSRCRFWMEGLTA</sequence>
<comment type="caution">
    <text evidence="5">The sequence shown here is derived from an EMBL/GenBank/DDBJ whole genome shotgun (WGS) entry which is preliminary data.</text>
</comment>
<dbReference type="EC" id="3.1.1.-" evidence="3"/>
<dbReference type="EMBL" id="MU855394">
    <property type="protein sequence ID" value="KAK3904530.1"/>
    <property type="molecule type" value="Genomic_DNA"/>
</dbReference>
<organism evidence="5 6">
    <name type="scientific">Staphylotrichum tortipilum</name>
    <dbReference type="NCBI Taxonomy" id="2831512"/>
    <lineage>
        <taxon>Eukaryota</taxon>
        <taxon>Fungi</taxon>
        <taxon>Dikarya</taxon>
        <taxon>Ascomycota</taxon>
        <taxon>Pezizomycotina</taxon>
        <taxon>Sordariomycetes</taxon>
        <taxon>Sordariomycetidae</taxon>
        <taxon>Sordariales</taxon>
        <taxon>Chaetomiaceae</taxon>
        <taxon>Staphylotrichum</taxon>
    </lineage>
</organism>
<evidence type="ECO:0000259" key="4">
    <source>
        <dbReference type="Pfam" id="PF00135"/>
    </source>
</evidence>
<accession>A0AAN6MQ85</accession>
<keyword evidence="6" id="KW-1185">Reference proteome</keyword>
<dbReference type="InterPro" id="IPR002018">
    <property type="entry name" value="CarbesteraseB"/>
</dbReference>
<evidence type="ECO:0000256" key="2">
    <source>
        <dbReference type="ARBA" id="ARBA00022801"/>
    </source>
</evidence>
<evidence type="ECO:0000313" key="6">
    <source>
        <dbReference type="Proteomes" id="UP001303889"/>
    </source>
</evidence>
<dbReference type="Proteomes" id="UP001303889">
    <property type="component" value="Unassembled WGS sequence"/>
</dbReference>
<comment type="similarity">
    <text evidence="1 3">Belongs to the type-B carboxylesterase/lipase family.</text>
</comment>
<dbReference type="AlphaFoldDB" id="A0AAN6MQ85"/>
<evidence type="ECO:0000313" key="5">
    <source>
        <dbReference type="EMBL" id="KAK3904530.1"/>
    </source>
</evidence>
<reference evidence="5" key="1">
    <citation type="journal article" date="2023" name="Mol. Phylogenet. Evol.">
        <title>Genome-scale phylogeny and comparative genomics of the fungal order Sordariales.</title>
        <authorList>
            <person name="Hensen N."/>
            <person name="Bonometti L."/>
            <person name="Westerberg I."/>
            <person name="Brannstrom I.O."/>
            <person name="Guillou S."/>
            <person name="Cros-Aarteil S."/>
            <person name="Calhoun S."/>
            <person name="Haridas S."/>
            <person name="Kuo A."/>
            <person name="Mondo S."/>
            <person name="Pangilinan J."/>
            <person name="Riley R."/>
            <person name="LaButti K."/>
            <person name="Andreopoulos B."/>
            <person name="Lipzen A."/>
            <person name="Chen C."/>
            <person name="Yan M."/>
            <person name="Daum C."/>
            <person name="Ng V."/>
            <person name="Clum A."/>
            <person name="Steindorff A."/>
            <person name="Ohm R.A."/>
            <person name="Martin F."/>
            <person name="Silar P."/>
            <person name="Natvig D.O."/>
            <person name="Lalanne C."/>
            <person name="Gautier V."/>
            <person name="Ament-Velasquez S.L."/>
            <person name="Kruys A."/>
            <person name="Hutchinson M.I."/>
            <person name="Powell A.J."/>
            <person name="Barry K."/>
            <person name="Miller A.N."/>
            <person name="Grigoriev I.V."/>
            <person name="Debuchy R."/>
            <person name="Gladieux P."/>
            <person name="Hiltunen Thoren M."/>
            <person name="Johannesson H."/>
        </authorList>
    </citation>
    <scope>NUCLEOTIDE SEQUENCE</scope>
    <source>
        <strain evidence="5">CBS 103.79</strain>
    </source>
</reference>
<dbReference type="Gene3D" id="3.40.50.1820">
    <property type="entry name" value="alpha/beta hydrolase"/>
    <property type="match status" value="1"/>
</dbReference>
<protein>
    <recommendedName>
        <fullName evidence="3">Carboxylic ester hydrolase</fullName>
        <ecNumber evidence="3">3.1.1.-</ecNumber>
    </recommendedName>
</protein>
<name>A0AAN6MQ85_9PEZI</name>
<evidence type="ECO:0000256" key="1">
    <source>
        <dbReference type="ARBA" id="ARBA00005964"/>
    </source>
</evidence>
<proteinExistence type="inferred from homology"/>
<reference evidence="5" key="2">
    <citation type="submission" date="2023-05" db="EMBL/GenBank/DDBJ databases">
        <authorList>
            <consortium name="Lawrence Berkeley National Laboratory"/>
            <person name="Steindorff A."/>
            <person name="Hensen N."/>
            <person name="Bonometti L."/>
            <person name="Westerberg I."/>
            <person name="Brannstrom I.O."/>
            <person name="Guillou S."/>
            <person name="Cros-Aarteil S."/>
            <person name="Calhoun S."/>
            <person name="Haridas S."/>
            <person name="Kuo A."/>
            <person name="Mondo S."/>
            <person name="Pangilinan J."/>
            <person name="Riley R."/>
            <person name="Labutti K."/>
            <person name="Andreopoulos B."/>
            <person name="Lipzen A."/>
            <person name="Chen C."/>
            <person name="Yanf M."/>
            <person name="Daum C."/>
            <person name="Ng V."/>
            <person name="Clum A."/>
            <person name="Ohm R."/>
            <person name="Martin F."/>
            <person name="Silar P."/>
            <person name="Natvig D."/>
            <person name="Lalanne C."/>
            <person name="Gautier V."/>
            <person name="Ament-Velasquez S.L."/>
            <person name="Kruys A."/>
            <person name="Hutchinson M.I."/>
            <person name="Powell A.J."/>
            <person name="Barry K."/>
            <person name="Miller A.N."/>
            <person name="Grigoriev I.V."/>
            <person name="Debuchy R."/>
            <person name="Gladieux P."/>
            <person name="Thoren M.H."/>
            <person name="Johannesson H."/>
        </authorList>
    </citation>
    <scope>NUCLEOTIDE SEQUENCE</scope>
    <source>
        <strain evidence="5">CBS 103.79</strain>
    </source>
</reference>
<feature type="domain" description="Carboxylesterase type B" evidence="4">
    <location>
        <begin position="38"/>
        <end position="396"/>
    </location>
</feature>
<feature type="chain" id="PRO_5042669033" description="Carboxylic ester hydrolase" evidence="3">
    <location>
        <begin position="20"/>
        <end position="548"/>
    </location>
</feature>
<gene>
    <name evidence="5" type="ORF">C8A05DRAFT_31711</name>
</gene>
<dbReference type="Pfam" id="PF00135">
    <property type="entry name" value="COesterase"/>
    <property type="match status" value="1"/>
</dbReference>
<dbReference type="PANTHER" id="PTHR11559">
    <property type="entry name" value="CARBOXYLESTERASE"/>
    <property type="match status" value="1"/>
</dbReference>
<dbReference type="GO" id="GO:0016787">
    <property type="term" value="F:hydrolase activity"/>
    <property type="evidence" value="ECO:0007669"/>
    <property type="project" value="UniProtKB-KW"/>
</dbReference>
<keyword evidence="3" id="KW-0732">Signal</keyword>
<dbReference type="InterPro" id="IPR019826">
    <property type="entry name" value="Carboxylesterase_B_AS"/>
</dbReference>
<evidence type="ECO:0000256" key="3">
    <source>
        <dbReference type="RuleBase" id="RU361235"/>
    </source>
</evidence>